<feature type="transmembrane region" description="Helical" evidence="1">
    <location>
        <begin position="117"/>
        <end position="133"/>
    </location>
</feature>
<feature type="transmembrane region" description="Helical" evidence="1">
    <location>
        <begin position="279"/>
        <end position="304"/>
    </location>
</feature>
<feature type="transmembrane region" description="Helical" evidence="1">
    <location>
        <begin position="325"/>
        <end position="342"/>
    </location>
</feature>
<gene>
    <name evidence="2" type="ORF">INF28_01525</name>
</gene>
<feature type="transmembrane region" description="Helical" evidence="1">
    <location>
        <begin position="169"/>
        <end position="186"/>
    </location>
</feature>
<evidence type="ECO:0000256" key="1">
    <source>
        <dbReference type="SAM" id="Phobius"/>
    </source>
</evidence>
<keyword evidence="1" id="KW-0812">Transmembrane</keyword>
<feature type="transmembrane region" description="Helical" evidence="1">
    <location>
        <begin position="420"/>
        <end position="437"/>
    </location>
</feature>
<organism evidence="2 3">
    <name type="scientific">Ructibacterium gallinarum</name>
    <dbReference type="NCBI Taxonomy" id="2779355"/>
    <lineage>
        <taxon>Bacteria</taxon>
        <taxon>Bacillati</taxon>
        <taxon>Bacillota</taxon>
        <taxon>Clostridia</taxon>
        <taxon>Eubacteriales</taxon>
        <taxon>Oscillospiraceae</taxon>
        <taxon>Ructibacterium</taxon>
    </lineage>
</organism>
<dbReference type="RefSeq" id="WP_226391713.1">
    <property type="nucleotide sequence ID" value="NZ_JADCKB010000002.1"/>
</dbReference>
<dbReference type="AlphaFoldDB" id="A0A9D5LYZ5"/>
<feature type="transmembrane region" description="Helical" evidence="1">
    <location>
        <begin position="91"/>
        <end position="111"/>
    </location>
</feature>
<feature type="transmembrane region" description="Helical" evidence="1">
    <location>
        <begin position="140"/>
        <end position="163"/>
    </location>
</feature>
<evidence type="ECO:0000313" key="2">
    <source>
        <dbReference type="EMBL" id="MBE5039150.1"/>
    </source>
</evidence>
<feature type="transmembrane region" description="Helical" evidence="1">
    <location>
        <begin position="12"/>
        <end position="38"/>
    </location>
</feature>
<reference evidence="2" key="1">
    <citation type="submission" date="2020-10" db="EMBL/GenBank/DDBJ databases">
        <title>ChiBAC.</title>
        <authorList>
            <person name="Zenner C."/>
            <person name="Hitch T.C.A."/>
            <person name="Clavel T."/>
        </authorList>
    </citation>
    <scope>NUCLEOTIDE SEQUENCE</scope>
    <source>
        <strain evidence="2">DSM 107454</strain>
    </source>
</reference>
<keyword evidence="3" id="KW-1185">Reference proteome</keyword>
<feature type="transmembrane region" description="Helical" evidence="1">
    <location>
        <begin position="256"/>
        <end position="273"/>
    </location>
</feature>
<name>A0A9D5LYZ5_9FIRM</name>
<feature type="transmembrane region" description="Helical" evidence="1">
    <location>
        <begin position="380"/>
        <end position="400"/>
    </location>
</feature>
<proteinExistence type="predicted"/>
<keyword evidence="1" id="KW-1133">Transmembrane helix</keyword>
<protein>
    <submittedName>
        <fullName evidence="2">Uncharacterized protein</fullName>
    </submittedName>
</protein>
<accession>A0A9D5LYZ5</accession>
<dbReference type="EMBL" id="JADCKB010000002">
    <property type="protein sequence ID" value="MBE5039150.1"/>
    <property type="molecule type" value="Genomic_DNA"/>
</dbReference>
<sequence length="476" mass="54015">MKKLLQIWKESFLFTIFSFISARLFSTVKTAVLTSFLWQCKTWINRYIIESRPVQYLIDPTHLTNAWYSSAFYTGITHGLRRLGNMIPQPLLPWNSFFPGLFLAAMLFIPYTIWSDTFATTSFFLLSLFYFAHHAQNRSGIAFALVSLILLLFWGLLVLAVPYQAARSMTSLLLGISFFFLISFSVRSEKDFNSILACFYLLLCTLCALGLLLRFPYTFPAHATLKDGVSFGEIILLLFPFAFIFPLTFSSKSRRALYIILLLLQAFTTITATQSKAAFIGFSVELLLLVLFLDFRYLPFLLFLGPVMTRTALTNLSQMWQHSGSYGSFFANLAAAFRNFWLNGFGVNRDVFLDIYHSTAFSAQAQDWLPDVAHISISPVYFTLLLDAGALILVVFLTYILRLAHSALTSLFTAPKKYKIYFAAGFATLIGISVSSMLESTLFAPRTLLLYWGTLGMLRAARKIRFEIDSPLEKNT</sequence>
<feature type="transmembrane region" description="Helical" evidence="1">
    <location>
        <begin position="229"/>
        <end position="249"/>
    </location>
</feature>
<dbReference type="Proteomes" id="UP000806542">
    <property type="component" value="Unassembled WGS sequence"/>
</dbReference>
<evidence type="ECO:0000313" key="3">
    <source>
        <dbReference type="Proteomes" id="UP000806542"/>
    </source>
</evidence>
<comment type="caution">
    <text evidence="2">The sequence shown here is derived from an EMBL/GenBank/DDBJ whole genome shotgun (WGS) entry which is preliminary data.</text>
</comment>
<keyword evidence="1" id="KW-0472">Membrane</keyword>
<feature type="transmembrane region" description="Helical" evidence="1">
    <location>
        <begin position="198"/>
        <end position="217"/>
    </location>
</feature>